<dbReference type="GO" id="GO:0031436">
    <property type="term" value="C:BRCA1-BARD1 complex"/>
    <property type="evidence" value="ECO:0000318"/>
    <property type="project" value="GO_Central"/>
</dbReference>
<evidence type="ECO:0008006" key="16">
    <source>
        <dbReference type="Google" id="ProtNLM"/>
    </source>
</evidence>
<dbReference type="SMART" id="SM00184">
    <property type="entry name" value="RING"/>
    <property type="match status" value="2"/>
</dbReference>
<dbReference type="InterPro" id="IPR031099">
    <property type="entry name" value="BRCA1-associated"/>
</dbReference>
<name>U5DES9_AMBTC</name>
<dbReference type="Proteomes" id="UP000017836">
    <property type="component" value="Unassembled WGS sequence"/>
</dbReference>
<evidence type="ECO:0000313" key="15">
    <source>
        <dbReference type="Proteomes" id="UP000017836"/>
    </source>
</evidence>
<reference evidence="15" key="1">
    <citation type="journal article" date="2013" name="Science">
        <title>The Amborella genome and the evolution of flowering plants.</title>
        <authorList>
            <consortium name="Amborella Genome Project"/>
        </authorList>
    </citation>
    <scope>NUCLEOTIDE SEQUENCE [LARGE SCALE GENOMIC DNA]</scope>
</reference>
<dbReference type="Pfam" id="PF13445">
    <property type="entry name" value="zf-RING_UBOX"/>
    <property type="match status" value="1"/>
</dbReference>
<evidence type="ECO:0000313" key="14">
    <source>
        <dbReference type="EMBL" id="ERN18923.1"/>
    </source>
</evidence>
<gene>
    <name evidence="14" type="ORF">AMTR_s00067p00180030</name>
</gene>
<dbReference type="CDD" id="cd23146">
    <property type="entry name" value="RING-HC_AtBARD1-like"/>
    <property type="match status" value="1"/>
</dbReference>
<dbReference type="Pfam" id="PF00533">
    <property type="entry name" value="BRCT"/>
    <property type="match status" value="1"/>
</dbReference>
<dbReference type="CDD" id="cd15571">
    <property type="entry name" value="ePHD"/>
    <property type="match status" value="1"/>
</dbReference>
<dbReference type="Gramene" id="ERN18923">
    <property type="protein sequence ID" value="ERN18923"/>
    <property type="gene ID" value="AMTR_s00067p00180030"/>
</dbReference>
<sequence length="784" mass="86884">MGLEFKCPICLKLLNHAVSLSCDHIFCSSCISIAVLPRLECPVCRLPYHSQDLRVAPHMDSLVSLYKNIEAVAGIRLLGADSQQCHSDLKKPEKCCSEMGNASIGVSSKTKFKRWYGSDENSLAEKSTGPVFPAKKRLQASQFPGVELSAPSRPENSYNMKIDHAKDEVEGRSRGLVKVGAEKGNNNFDALQLNKDEVSPDVLQSEWSRSFDHAHDPSNSPLSSVTKNLKDERFNLGKENSPQQPSDIKKKHYEEMPGVLFHEEHHGKSKSNHKYHAKEKNRKEIKKQKKLKSRFDNNDHCQENQMVDSVCRMTTNENTLKSKSESESDSLNGTSNSSAEARNPSKEMSPQVSGYVEYLDGKSTVSDASPKEGRMLVFEACDNENLVATKRVVCAFCQFPEDSEASGQMLHYINGKPVGDDYKTQSNSLHVHKKCAEWAPKVYFVGDIAINLESEVARGAKMKCNICGLKGAALGCYAKSCRRTFHVPCAVQAPEFRWDCENFVMLCAVHSSFRLPNEVAVTGRHRKLHHSSGVLEDTRCSPGSSINNRSKNWTDSHAIGSKWVLCGSALNAEEKDFVARFAKLSGAIMSKAWSPDVTHVIASTNGNGACKRTLKFLMAILEGRWILNINWIKGCLKAMSPVSEEPYEIKFDINGSHEGPKNGRLRIMQKVPKLLEGLTVYFSGEFEDSYKGYLEDLVLAAGGTILDTKPDSIALCEQITENPSTIIIYSCEPPPKCKPSQVSSVIDNRFSQAKTLAAQTGANVCGHIWLLDTIAACRLQPFEC</sequence>
<evidence type="ECO:0000259" key="12">
    <source>
        <dbReference type="PROSITE" id="PS50172"/>
    </source>
</evidence>
<comment type="subcellular location">
    <subcellularLocation>
        <location evidence="1">Nucleus</location>
    </subcellularLocation>
</comment>
<keyword evidence="4" id="KW-0227">DNA damage</keyword>
<dbReference type="Gene3D" id="3.30.40.10">
    <property type="entry name" value="Zinc/RING finger domain, C3HC4 (zinc finger)"/>
    <property type="match status" value="2"/>
</dbReference>
<dbReference type="GO" id="GO:0008270">
    <property type="term" value="F:zinc ion binding"/>
    <property type="evidence" value="ECO:0007669"/>
    <property type="project" value="UniProtKB-KW"/>
</dbReference>
<feature type="domain" description="PHD-type" evidence="13">
    <location>
        <begin position="391"/>
        <end position="511"/>
    </location>
</feature>
<evidence type="ECO:0000256" key="8">
    <source>
        <dbReference type="ARBA" id="ARBA00023242"/>
    </source>
</evidence>
<dbReference type="FunFam" id="3.40.50.10190:FF:000006">
    <property type="entry name" value="Breast cancer type 1 susceptibility protein homolog"/>
    <property type="match status" value="1"/>
</dbReference>
<feature type="region of interest" description="Disordered" evidence="10">
    <location>
        <begin position="318"/>
        <end position="351"/>
    </location>
</feature>
<dbReference type="PROSITE" id="PS00518">
    <property type="entry name" value="ZF_RING_1"/>
    <property type="match status" value="1"/>
</dbReference>
<dbReference type="Pfam" id="PF13771">
    <property type="entry name" value="zf-HC5HC2H"/>
    <property type="match status" value="1"/>
</dbReference>
<keyword evidence="3" id="KW-0677">Repeat</keyword>
<evidence type="ECO:0000256" key="2">
    <source>
        <dbReference type="ARBA" id="ARBA00022723"/>
    </source>
</evidence>
<evidence type="ECO:0000256" key="10">
    <source>
        <dbReference type="SAM" id="MobiDB-lite"/>
    </source>
</evidence>
<evidence type="ECO:0000256" key="4">
    <source>
        <dbReference type="ARBA" id="ARBA00022763"/>
    </source>
</evidence>
<dbReference type="InterPro" id="IPR036420">
    <property type="entry name" value="BRCT_dom_sf"/>
</dbReference>
<dbReference type="STRING" id="13333.U5DES9"/>
<dbReference type="GO" id="GO:0070531">
    <property type="term" value="C:BRCA1-A complex"/>
    <property type="evidence" value="ECO:0000318"/>
    <property type="project" value="GO_Central"/>
</dbReference>
<organism evidence="14 15">
    <name type="scientific">Amborella trichopoda</name>
    <dbReference type="NCBI Taxonomy" id="13333"/>
    <lineage>
        <taxon>Eukaryota</taxon>
        <taxon>Viridiplantae</taxon>
        <taxon>Streptophyta</taxon>
        <taxon>Embryophyta</taxon>
        <taxon>Tracheophyta</taxon>
        <taxon>Spermatophyta</taxon>
        <taxon>Magnoliopsida</taxon>
        <taxon>Amborellales</taxon>
        <taxon>Amborellaceae</taxon>
        <taxon>Amborella</taxon>
    </lineage>
</organism>
<keyword evidence="5 9" id="KW-0863">Zinc-finger</keyword>
<dbReference type="InterPro" id="IPR001357">
    <property type="entry name" value="BRCT_dom"/>
</dbReference>
<evidence type="ECO:0000256" key="1">
    <source>
        <dbReference type="ARBA" id="ARBA00004123"/>
    </source>
</evidence>
<dbReference type="InterPro" id="IPR013083">
    <property type="entry name" value="Znf_RING/FYVE/PHD"/>
</dbReference>
<dbReference type="SUPFAM" id="SSF57889">
    <property type="entry name" value="Cysteine-rich domain"/>
    <property type="match status" value="1"/>
</dbReference>
<dbReference type="InterPro" id="IPR046349">
    <property type="entry name" value="C1-like_sf"/>
</dbReference>
<dbReference type="Gene3D" id="3.40.50.10190">
    <property type="entry name" value="BRCT domain"/>
    <property type="match status" value="2"/>
</dbReference>
<dbReference type="PROSITE" id="PS50172">
    <property type="entry name" value="BRCT"/>
    <property type="match status" value="2"/>
</dbReference>
<dbReference type="SUPFAM" id="SSF57850">
    <property type="entry name" value="RING/U-box"/>
    <property type="match status" value="1"/>
</dbReference>
<dbReference type="OMA" id="NQQRESC"/>
<keyword evidence="7" id="KW-0234">DNA repair</keyword>
<accession>U5DES9</accession>
<feature type="domain" description="RING-type" evidence="11">
    <location>
        <begin position="7"/>
        <end position="45"/>
    </location>
</feature>
<evidence type="ECO:0000259" key="13">
    <source>
        <dbReference type="PROSITE" id="PS51805"/>
    </source>
</evidence>
<dbReference type="GO" id="GO:0000724">
    <property type="term" value="P:double-strand break repair via homologous recombination"/>
    <property type="evidence" value="ECO:0000318"/>
    <property type="project" value="GO_Central"/>
</dbReference>
<evidence type="ECO:0000256" key="9">
    <source>
        <dbReference type="PROSITE-ProRule" id="PRU00175"/>
    </source>
</evidence>
<dbReference type="InterPro" id="IPR001841">
    <property type="entry name" value="Znf_RING"/>
</dbReference>
<keyword evidence="8" id="KW-0539">Nucleus</keyword>
<dbReference type="InterPro" id="IPR034732">
    <property type="entry name" value="EPHD"/>
</dbReference>
<dbReference type="InterPro" id="IPR017907">
    <property type="entry name" value="Znf_RING_CS"/>
</dbReference>
<evidence type="ECO:0000256" key="6">
    <source>
        <dbReference type="ARBA" id="ARBA00022833"/>
    </source>
</evidence>
<evidence type="ECO:0000259" key="11">
    <source>
        <dbReference type="PROSITE" id="PS50089"/>
    </source>
</evidence>
<dbReference type="CDD" id="cd17734">
    <property type="entry name" value="BRCT_Bard1_rpt1"/>
    <property type="match status" value="1"/>
</dbReference>
<evidence type="ECO:0000256" key="5">
    <source>
        <dbReference type="ARBA" id="ARBA00022771"/>
    </source>
</evidence>
<feature type="compositionally biased region" description="Polar residues" evidence="10">
    <location>
        <begin position="332"/>
        <end position="351"/>
    </location>
</feature>
<keyword evidence="6" id="KW-0862">Zinc</keyword>
<feature type="region of interest" description="Disordered" evidence="10">
    <location>
        <begin position="261"/>
        <end position="301"/>
    </location>
</feature>
<feature type="domain" description="BRCT" evidence="12">
    <location>
        <begin position="564"/>
        <end position="649"/>
    </location>
</feature>
<dbReference type="InterPro" id="IPR027370">
    <property type="entry name" value="Znf-RING_euk"/>
</dbReference>
<dbReference type="AlphaFoldDB" id="U5DES9"/>
<dbReference type="GO" id="GO:0045944">
    <property type="term" value="P:positive regulation of transcription by RNA polymerase II"/>
    <property type="evidence" value="ECO:0000318"/>
    <property type="project" value="GO_Central"/>
</dbReference>
<dbReference type="GO" id="GO:0004842">
    <property type="term" value="F:ubiquitin-protein transferase activity"/>
    <property type="evidence" value="ECO:0000318"/>
    <property type="project" value="GO_Central"/>
</dbReference>
<dbReference type="HOGENOM" id="CLU_004218_2_0_1"/>
<dbReference type="PROSITE" id="PS51805">
    <property type="entry name" value="EPHD"/>
    <property type="match status" value="1"/>
</dbReference>
<dbReference type="eggNOG" id="KOG4362">
    <property type="taxonomic scope" value="Eukaryota"/>
</dbReference>
<evidence type="ECO:0000256" key="3">
    <source>
        <dbReference type="ARBA" id="ARBA00022737"/>
    </source>
</evidence>
<dbReference type="SUPFAM" id="SSF52113">
    <property type="entry name" value="BRCT domain"/>
    <property type="match status" value="2"/>
</dbReference>
<dbReference type="PANTHER" id="PTHR13763:SF0">
    <property type="entry name" value="BREAST CANCER TYPE 1 SUSCEPTIBILITY PROTEIN"/>
    <property type="match status" value="1"/>
</dbReference>
<evidence type="ECO:0000256" key="7">
    <source>
        <dbReference type="ARBA" id="ARBA00023204"/>
    </source>
</evidence>
<protein>
    <recommendedName>
        <fullName evidence="16">RING-type E3 ubiquitin transferase BRCA1</fullName>
    </recommendedName>
</protein>
<dbReference type="EMBL" id="KI392078">
    <property type="protein sequence ID" value="ERN18923.1"/>
    <property type="molecule type" value="Genomic_DNA"/>
</dbReference>
<proteinExistence type="predicted"/>
<feature type="domain" description="BRCT" evidence="12">
    <location>
        <begin position="670"/>
        <end position="784"/>
    </location>
</feature>
<keyword evidence="2" id="KW-0479">Metal-binding</keyword>
<keyword evidence="15" id="KW-1185">Reference proteome</keyword>
<dbReference type="SMART" id="SM00292">
    <property type="entry name" value="BRCT"/>
    <property type="match status" value="2"/>
</dbReference>
<feature type="compositionally biased region" description="Basic residues" evidence="10">
    <location>
        <begin position="267"/>
        <end position="292"/>
    </location>
</feature>
<dbReference type="PROSITE" id="PS50089">
    <property type="entry name" value="ZF_RING_2"/>
    <property type="match status" value="1"/>
</dbReference>
<dbReference type="PANTHER" id="PTHR13763">
    <property type="entry name" value="BREAST CANCER TYPE 1 SUSCEPTIBILITY PROTEIN BRCA1"/>
    <property type="match status" value="1"/>
</dbReference>